<organism evidence="2 3">
    <name type="scientific">Actinoplanes philippinensis</name>
    <dbReference type="NCBI Taxonomy" id="35752"/>
    <lineage>
        <taxon>Bacteria</taxon>
        <taxon>Bacillati</taxon>
        <taxon>Actinomycetota</taxon>
        <taxon>Actinomycetes</taxon>
        <taxon>Micromonosporales</taxon>
        <taxon>Micromonosporaceae</taxon>
        <taxon>Actinoplanes</taxon>
    </lineage>
</organism>
<dbReference type="InterPro" id="IPR024072">
    <property type="entry name" value="DHFR-like_dom_sf"/>
</dbReference>
<dbReference type="Proteomes" id="UP000199645">
    <property type="component" value="Unassembled WGS sequence"/>
</dbReference>
<protein>
    <submittedName>
        <fullName evidence="2">Dihydrofolate reductase</fullName>
    </submittedName>
</protein>
<dbReference type="GO" id="GO:0008703">
    <property type="term" value="F:5-amino-6-(5-phosphoribosylamino)uracil reductase activity"/>
    <property type="evidence" value="ECO:0007669"/>
    <property type="project" value="InterPro"/>
</dbReference>
<dbReference type="PANTHER" id="PTHR38011">
    <property type="entry name" value="DIHYDROFOLATE REDUCTASE FAMILY PROTEIN (AFU_ORTHOLOGUE AFUA_8G06820)"/>
    <property type="match status" value="1"/>
</dbReference>
<dbReference type="Pfam" id="PF01872">
    <property type="entry name" value="RibD_C"/>
    <property type="match status" value="1"/>
</dbReference>
<dbReference type="EMBL" id="FONV01000020">
    <property type="protein sequence ID" value="SFF74031.1"/>
    <property type="molecule type" value="Genomic_DNA"/>
</dbReference>
<feature type="domain" description="Bacterial bifunctional deaminase-reductase C-terminal" evidence="1">
    <location>
        <begin position="3"/>
        <end position="161"/>
    </location>
</feature>
<dbReference type="SUPFAM" id="SSF53597">
    <property type="entry name" value="Dihydrofolate reductase-like"/>
    <property type="match status" value="1"/>
</dbReference>
<dbReference type="PANTHER" id="PTHR38011:SF12">
    <property type="entry name" value="BIFUNCTIONAL DEAMINASE-REDUCTASE DOMAIN PROTEIN"/>
    <property type="match status" value="1"/>
</dbReference>
<evidence type="ECO:0000313" key="3">
    <source>
        <dbReference type="Proteomes" id="UP000199645"/>
    </source>
</evidence>
<name>A0A1I2LA05_9ACTN</name>
<dbReference type="AlphaFoldDB" id="A0A1I2LA05"/>
<accession>A0A1I2LA05</accession>
<dbReference type="OrthoDB" id="2313602at2"/>
<dbReference type="GO" id="GO:0009231">
    <property type="term" value="P:riboflavin biosynthetic process"/>
    <property type="evidence" value="ECO:0007669"/>
    <property type="project" value="InterPro"/>
</dbReference>
<dbReference type="InterPro" id="IPR050765">
    <property type="entry name" value="Riboflavin_Biosynth_HTPR"/>
</dbReference>
<dbReference type="Gene3D" id="3.40.430.10">
    <property type="entry name" value="Dihydrofolate Reductase, subunit A"/>
    <property type="match status" value="1"/>
</dbReference>
<evidence type="ECO:0000259" key="1">
    <source>
        <dbReference type="Pfam" id="PF01872"/>
    </source>
</evidence>
<reference evidence="2 3" key="1">
    <citation type="submission" date="2016-10" db="EMBL/GenBank/DDBJ databases">
        <authorList>
            <person name="de Groot N.N."/>
        </authorList>
    </citation>
    <scope>NUCLEOTIDE SEQUENCE [LARGE SCALE GENOMIC DNA]</scope>
    <source>
        <strain evidence="2 3">DSM 43019</strain>
    </source>
</reference>
<sequence>MTTLQYQCAMSLDGFIAGRDGDMSWLDTGTAPGETNPLVAQVGAVLSGARTYHGDDPNAGTEQEGGYDGQYTGPTIVLTHHVPPSAPPGVTFADDLGKAIELAREAAGDRLVSVLGADVARQCIAAGLLDEVLVHLIPVLLGDGVRLFDNPGGDPVRLEVLESGPLMVRARIVR</sequence>
<dbReference type="InterPro" id="IPR002734">
    <property type="entry name" value="RibDG_C"/>
</dbReference>
<evidence type="ECO:0000313" key="2">
    <source>
        <dbReference type="EMBL" id="SFF74031.1"/>
    </source>
</evidence>
<dbReference type="STRING" id="35752.SAMN05421541_1204"/>
<proteinExistence type="predicted"/>
<gene>
    <name evidence="2" type="ORF">SAMN05421541_1204</name>
</gene>
<keyword evidence="3" id="KW-1185">Reference proteome</keyword>
<dbReference type="RefSeq" id="WP_093621155.1">
    <property type="nucleotide sequence ID" value="NZ_BOMT01000095.1"/>
</dbReference>